<organism evidence="1 2">
    <name type="scientific">Anopheles arabiensis</name>
    <name type="common">Mosquito</name>
    <dbReference type="NCBI Taxonomy" id="7173"/>
    <lineage>
        <taxon>Eukaryota</taxon>
        <taxon>Metazoa</taxon>
        <taxon>Ecdysozoa</taxon>
        <taxon>Arthropoda</taxon>
        <taxon>Hexapoda</taxon>
        <taxon>Insecta</taxon>
        <taxon>Pterygota</taxon>
        <taxon>Neoptera</taxon>
        <taxon>Endopterygota</taxon>
        <taxon>Diptera</taxon>
        <taxon>Nematocera</taxon>
        <taxon>Culicoidea</taxon>
        <taxon>Culicidae</taxon>
        <taxon>Anophelinae</taxon>
        <taxon>Anopheles</taxon>
    </lineage>
</organism>
<dbReference type="VEuPathDB" id="VectorBase:AARA005786"/>
<name>A0A182HWV7_ANOAR</name>
<dbReference type="VEuPathDB" id="VectorBase:AARA21_000049"/>
<accession>A0A182HWV7</accession>
<dbReference type="EnsemblMetazoa" id="AARA005786-RA">
    <property type="protein sequence ID" value="AARA005786-PA"/>
    <property type="gene ID" value="AARA005786"/>
</dbReference>
<protein>
    <submittedName>
        <fullName evidence="1">Uncharacterized protein</fullName>
    </submittedName>
</protein>
<reference evidence="1" key="1">
    <citation type="submission" date="2022-08" db="UniProtKB">
        <authorList>
            <consortium name="EnsemblMetazoa"/>
        </authorList>
    </citation>
    <scope>IDENTIFICATION</scope>
    <source>
        <strain evidence="1">Dongola</strain>
    </source>
</reference>
<evidence type="ECO:0000313" key="1">
    <source>
        <dbReference type="EnsemblMetazoa" id="AARA005786-PA"/>
    </source>
</evidence>
<dbReference type="Proteomes" id="UP000075840">
    <property type="component" value="Unassembled WGS sequence"/>
</dbReference>
<keyword evidence="2" id="KW-1185">Reference proteome</keyword>
<proteinExistence type="predicted"/>
<dbReference type="AlphaFoldDB" id="A0A182HWV7"/>
<evidence type="ECO:0000313" key="2">
    <source>
        <dbReference type="Proteomes" id="UP000075840"/>
    </source>
</evidence>
<dbReference type="EMBL" id="APCN01001545">
    <property type="status" value="NOT_ANNOTATED_CDS"/>
    <property type="molecule type" value="Genomic_DNA"/>
</dbReference>
<sequence length="105" mass="11556">MKHWYAFAIVGLCLLLERTNCAPQFGAFAQASSSKYVVREQSVARVAKVEINNYIQQQPYYVQPAQQQPYYQPTTGRSNTSGGRSSGLLSTFTNGLRALTGGLFG</sequence>